<dbReference type="Pfam" id="PF03198">
    <property type="entry name" value="Glyco_hydro_72"/>
    <property type="match status" value="1"/>
</dbReference>
<reference evidence="9 10" key="2">
    <citation type="submission" date="2015-05" db="EMBL/GenBank/DDBJ databases">
        <authorList>
            <person name="Morales-Cruz A."/>
            <person name="Amrine K.C."/>
            <person name="Cantu D."/>
        </authorList>
    </citation>
    <scope>NUCLEOTIDE SEQUENCE [LARGE SCALE GENOMIC DNA]</scope>
    <source>
        <strain evidence="9">UCRPC4</strain>
    </source>
</reference>
<comment type="similarity">
    <text evidence="2 6">Belongs to the glycosyl hydrolase 72 family.</text>
</comment>
<feature type="chain" id="PRO_5005117788" description="1,3-beta-glucanosyltransferase" evidence="6">
    <location>
        <begin position="22"/>
        <end position="447"/>
    </location>
</feature>
<keyword evidence="4" id="KW-0325">Glycoprotein</keyword>
<feature type="compositionally biased region" description="Low complexity" evidence="7">
    <location>
        <begin position="378"/>
        <end position="401"/>
    </location>
</feature>
<dbReference type="PANTHER" id="PTHR31468:SF8">
    <property type="entry name" value="1,3-BETA-GLUCANOSYLTRANSFERASE GAS2"/>
    <property type="match status" value="1"/>
</dbReference>
<dbReference type="EMBL" id="LCWF01000137">
    <property type="protein sequence ID" value="KKY17732.1"/>
    <property type="molecule type" value="Genomic_DNA"/>
</dbReference>
<comment type="caution">
    <text evidence="9">The sequence shown here is derived from an EMBL/GenBank/DDBJ whole genome shotgun (WGS) entry which is preliminary data.</text>
</comment>
<sequence length="447" mass="46672">MFGKALVACSAVLAITTQVSAIATISAVGSKFFTSDGDQWYVKGVAYQLTEKDPLVDTTQCKLDASLMEDLGANAIRVYHVDADSDHDGCMTAFADAGVYLFLDLDTFNTAISGTDPHWNETQLSAFEAVLDTFSGYDNLAGVFVGNEVLTTPADSGAAPYVLAAARDVKAYRDKKNYRDIPVGYSAADIASLRPMLQNYFECRDNASERLDFFSLNAYEWCGDSSYTVSGYSTLQSQAEGYPVPIFFSETGCNTVQPRTFDDQAAILGSDMDGTWSGAIIYEWIEEVNNYGLVSYGPEVAATATGSNIQDGFTRSGTPTPVSPDFSNLKSQWATLTPTGTPLSAYTDSSSTLPACPATTASGWTVDASASLPTLGQTGSNTASATSGAATSGSSASGTASGASASTSSAAALKVANPVSAIMGEGGIISATVAALMLLGAGFVWWL</sequence>
<dbReference type="AlphaFoldDB" id="A0A0G2E3U1"/>
<dbReference type="Proteomes" id="UP000053317">
    <property type="component" value="Unassembled WGS sequence"/>
</dbReference>
<keyword evidence="8" id="KW-0812">Transmembrane</keyword>
<feature type="signal peptide" evidence="6">
    <location>
        <begin position="1"/>
        <end position="21"/>
    </location>
</feature>
<dbReference type="GO" id="GO:0071970">
    <property type="term" value="P:fungal-type cell wall (1-&gt;3)-beta-D-glucan biosynthetic process"/>
    <property type="evidence" value="ECO:0007669"/>
    <property type="project" value="TreeGrafter"/>
</dbReference>
<evidence type="ECO:0000256" key="7">
    <source>
        <dbReference type="SAM" id="MobiDB-lite"/>
    </source>
</evidence>
<evidence type="ECO:0000313" key="9">
    <source>
        <dbReference type="EMBL" id="KKY17732.1"/>
    </source>
</evidence>
<evidence type="ECO:0000256" key="6">
    <source>
        <dbReference type="RuleBase" id="RU361209"/>
    </source>
</evidence>
<dbReference type="SUPFAM" id="SSF51445">
    <property type="entry name" value="(Trans)glycosidases"/>
    <property type="match status" value="1"/>
</dbReference>
<evidence type="ECO:0000256" key="1">
    <source>
        <dbReference type="ARBA" id="ARBA00004609"/>
    </source>
</evidence>
<evidence type="ECO:0000256" key="3">
    <source>
        <dbReference type="ARBA" id="ARBA00022729"/>
    </source>
</evidence>
<dbReference type="InterPro" id="IPR017853">
    <property type="entry name" value="GH"/>
</dbReference>
<dbReference type="GO" id="GO:0042124">
    <property type="term" value="F:1,3-beta-glucanosyltransferase activity"/>
    <property type="evidence" value="ECO:0007669"/>
    <property type="project" value="TreeGrafter"/>
</dbReference>
<proteinExistence type="inferred from homology"/>
<evidence type="ECO:0000256" key="4">
    <source>
        <dbReference type="ARBA" id="ARBA00023180"/>
    </source>
</evidence>
<keyword evidence="6 8" id="KW-0472">Membrane</keyword>
<dbReference type="GO" id="GO:0098552">
    <property type="term" value="C:side of membrane"/>
    <property type="evidence" value="ECO:0007669"/>
    <property type="project" value="UniProtKB-KW"/>
</dbReference>
<organism evidence="9 10">
    <name type="scientific">Phaeomoniella chlamydospora</name>
    <name type="common">Phaeoacremonium chlamydosporum</name>
    <dbReference type="NCBI Taxonomy" id="158046"/>
    <lineage>
        <taxon>Eukaryota</taxon>
        <taxon>Fungi</taxon>
        <taxon>Dikarya</taxon>
        <taxon>Ascomycota</taxon>
        <taxon>Pezizomycotina</taxon>
        <taxon>Eurotiomycetes</taxon>
        <taxon>Chaetothyriomycetidae</taxon>
        <taxon>Phaeomoniellales</taxon>
        <taxon>Phaeomoniellaceae</taxon>
        <taxon>Phaeomoniella</taxon>
    </lineage>
</organism>
<evidence type="ECO:0000313" key="10">
    <source>
        <dbReference type="Proteomes" id="UP000053317"/>
    </source>
</evidence>
<keyword evidence="6" id="KW-0808">Transferase</keyword>
<dbReference type="EC" id="2.4.1.-" evidence="6"/>
<dbReference type="PANTHER" id="PTHR31468">
    <property type="entry name" value="1,3-BETA-GLUCANOSYLTRANSFERASE GAS1"/>
    <property type="match status" value="1"/>
</dbReference>
<evidence type="ECO:0000256" key="8">
    <source>
        <dbReference type="SAM" id="Phobius"/>
    </source>
</evidence>
<keyword evidence="8" id="KW-1133">Transmembrane helix</keyword>
<evidence type="ECO:0000256" key="5">
    <source>
        <dbReference type="ARBA" id="ARBA00023288"/>
    </source>
</evidence>
<name>A0A0G2E3U1_PHACM</name>
<dbReference type="GO" id="GO:0031505">
    <property type="term" value="P:fungal-type cell wall organization"/>
    <property type="evidence" value="ECO:0007669"/>
    <property type="project" value="TreeGrafter"/>
</dbReference>
<reference evidence="9 10" key="1">
    <citation type="submission" date="2015-05" db="EMBL/GenBank/DDBJ databases">
        <title>Distinctive expansion of gene families associated with plant cell wall degradation and secondary metabolism in the genomes of grapevine trunk pathogens.</title>
        <authorList>
            <person name="Lawrence D.P."/>
            <person name="Travadon R."/>
            <person name="Rolshausen P.E."/>
            <person name="Baumgartner K."/>
        </authorList>
    </citation>
    <scope>NUCLEOTIDE SEQUENCE [LARGE SCALE GENOMIC DNA]</scope>
    <source>
        <strain evidence="9">UCRPC4</strain>
    </source>
</reference>
<comment type="subcellular location">
    <subcellularLocation>
        <location evidence="1 6">Cell membrane</location>
        <topology evidence="1 6">Lipid-anchor</topology>
        <topology evidence="1 6">GPI-anchor</topology>
    </subcellularLocation>
</comment>
<keyword evidence="6" id="KW-0336">GPI-anchor</keyword>
<comment type="function">
    <text evidence="6">Splits internally a 1,3-beta-glucan molecule and transfers the newly generated reducing end (the donor) to the non-reducing end of another 1,3-beta-glucan molecule (the acceptor) forming a 1,3-beta linkage, resulting in the elongation of 1,3-beta-glucan chains in the cell wall.</text>
</comment>
<dbReference type="GO" id="GO:0005886">
    <property type="term" value="C:plasma membrane"/>
    <property type="evidence" value="ECO:0007669"/>
    <property type="project" value="UniProtKB-SubCell"/>
</dbReference>
<feature type="transmembrane region" description="Helical" evidence="8">
    <location>
        <begin position="427"/>
        <end position="446"/>
    </location>
</feature>
<accession>A0A0G2E3U1</accession>
<keyword evidence="10" id="KW-1185">Reference proteome</keyword>
<protein>
    <recommendedName>
        <fullName evidence="6">1,3-beta-glucanosyltransferase</fullName>
        <ecNumber evidence="6">2.4.1.-</ecNumber>
    </recommendedName>
</protein>
<evidence type="ECO:0000256" key="2">
    <source>
        <dbReference type="ARBA" id="ARBA00007528"/>
    </source>
</evidence>
<keyword evidence="3 6" id="KW-0732">Signal</keyword>
<feature type="region of interest" description="Disordered" evidence="7">
    <location>
        <begin position="376"/>
        <end position="401"/>
    </location>
</feature>
<dbReference type="OrthoDB" id="421038at2759"/>
<dbReference type="Gene3D" id="3.20.20.80">
    <property type="entry name" value="Glycosidases"/>
    <property type="match status" value="1"/>
</dbReference>
<dbReference type="InterPro" id="IPR004886">
    <property type="entry name" value="Glucanosyltransferase"/>
</dbReference>
<keyword evidence="5 6" id="KW-0449">Lipoprotein</keyword>
<gene>
    <name evidence="9" type="ORF">UCRPC4_g05365</name>
</gene>